<feature type="coiled-coil region" evidence="1">
    <location>
        <begin position="419"/>
        <end position="446"/>
    </location>
</feature>
<protein>
    <submittedName>
        <fullName evidence="3">Uncharacterized protein</fullName>
    </submittedName>
</protein>
<keyword evidence="1" id="KW-0175">Coiled coil</keyword>
<dbReference type="Proteomes" id="UP001220940">
    <property type="component" value="Unassembled WGS sequence"/>
</dbReference>
<evidence type="ECO:0000313" key="4">
    <source>
        <dbReference type="Proteomes" id="UP001220940"/>
    </source>
</evidence>
<dbReference type="EMBL" id="JAJHZM010000001">
    <property type="protein sequence ID" value="MDC4181626.1"/>
    <property type="molecule type" value="Genomic_DNA"/>
</dbReference>
<evidence type="ECO:0000256" key="1">
    <source>
        <dbReference type="SAM" id="Coils"/>
    </source>
</evidence>
<sequence>MSIELNSTIDKIKYKLNTILNSEKFETELKNNEAFRAVLFKQIAIYKFLASKTENASDNLEYVEFALNKLNKFTTSKYTSDKLVSYDSFDDANDDINYLDIFILNTFNKSFDEIIDKPKVNEKEKNVVESNDEEINNNKNDINSSPTVSDIEDEEELNKKTSFSVPLGSSIDLKENLEKIISSISQPDYKQFASIVVKSESDIGKFFLFKEKSKLMIILNYLASVICLIFAVFGLGLLAWYFVLYQNQEIPTFVSAIDNKNYPILSPINTTSTLLLVAVNIICAYTYITSAIGKTSLKKSQNAIALISTYTNKEVKPPHINDNLRYSFRIKPLIYLLLFIVFYSFSPFFSPYSGGSLLDGIKHLYSVPSKIFFSKEAVVIPADTVYEVTKIIWIGLISIPLAIIFLIVISMFFKPKIDKEKIDEAVDKYAEEIKKAANEITSIFERNNSSDSSNKVF</sequence>
<feature type="transmembrane region" description="Helical" evidence="2">
    <location>
        <begin position="218"/>
        <end position="244"/>
    </location>
</feature>
<feature type="transmembrane region" description="Helical" evidence="2">
    <location>
        <begin position="333"/>
        <end position="350"/>
    </location>
</feature>
<accession>A0ABT5GB70</accession>
<evidence type="ECO:0000313" key="3">
    <source>
        <dbReference type="EMBL" id="MDC4181626.1"/>
    </source>
</evidence>
<organism evidence="3 4">
    <name type="scientific">Mycoplasma bradburyae</name>
    <dbReference type="NCBI Taxonomy" id="2963128"/>
    <lineage>
        <taxon>Bacteria</taxon>
        <taxon>Bacillati</taxon>
        <taxon>Mycoplasmatota</taxon>
        <taxon>Mollicutes</taxon>
        <taxon>Mycoplasmataceae</taxon>
        <taxon>Mycoplasma</taxon>
    </lineage>
</organism>
<keyword evidence="4" id="KW-1185">Reference proteome</keyword>
<name>A0ABT5GB70_9MOLU</name>
<keyword evidence="2" id="KW-0472">Membrane</keyword>
<keyword evidence="2" id="KW-0812">Transmembrane</keyword>
<feature type="transmembrane region" description="Helical" evidence="2">
    <location>
        <begin position="264"/>
        <end position="288"/>
    </location>
</feature>
<keyword evidence="2" id="KW-1133">Transmembrane helix</keyword>
<evidence type="ECO:0000256" key="2">
    <source>
        <dbReference type="SAM" id="Phobius"/>
    </source>
</evidence>
<gene>
    <name evidence="3" type="ORF">LNO68_00270</name>
</gene>
<proteinExistence type="predicted"/>
<comment type="caution">
    <text evidence="3">The sequence shown here is derived from an EMBL/GenBank/DDBJ whole genome shotgun (WGS) entry which is preliminary data.</text>
</comment>
<dbReference type="RefSeq" id="WP_255034475.1">
    <property type="nucleotide sequence ID" value="NZ_CP101414.1"/>
</dbReference>
<reference evidence="3" key="1">
    <citation type="submission" date="2021-11" db="EMBL/GenBank/DDBJ databases">
        <title>Description of Mycoplasma bradburyaesp. nov.from sea birds: a tribute to a great mycoplasmologist.</title>
        <authorList>
            <person name="Ramirez A.S."/>
            <person name="Poveda C."/>
            <person name="Suarez-Perez A."/>
            <person name="Rosales R.S."/>
            <person name="Dijkman R."/>
            <person name="Feberwee A."/>
            <person name="Spergser J."/>
            <person name="Szostak M.P."/>
            <person name="Ressel L."/>
            <person name="Calabuig P."/>
            <person name="Catania S."/>
            <person name="Gobbo F."/>
            <person name="Timofte D."/>
            <person name="Poveda J.B."/>
        </authorList>
    </citation>
    <scope>NUCLEOTIDE SEQUENCE [LARGE SCALE GENOMIC DNA]</scope>
    <source>
        <strain evidence="3">T158</strain>
    </source>
</reference>
<feature type="transmembrane region" description="Helical" evidence="2">
    <location>
        <begin position="391"/>
        <end position="413"/>
    </location>
</feature>